<dbReference type="RefSeq" id="WP_380533377.1">
    <property type="nucleotide sequence ID" value="NZ_JBHFAB010000004.1"/>
</dbReference>
<keyword evidence="5" id="KW-1185">Reference proteome</keyword>
<organism evidence="4 5">
    <name type="scientific">Streptacidiphilus cavernicola</name>
    <dbReference type="NCBI Taxonomy" id="3342716"/>
    <lineage>
        <taxon>Bacteria</taxon>
        <taxon>Bacillati</taxon>
        <taxon>Actinomycetota</taxon>
        <taxon>Actinomycetes</taxon>
        <taxon>Kitasatosporales</taxon>
        <taxon>Streptomycetaceae</taxon>
        <taxon>Streptacidiphilus</taxon>
    </lineage>
</organism>
<keyword evidence="2" id="KW-0472">Membrane</keyword>
<feature type="compositionally biased region" description="Gly residues" evidence="1">
    <location>
        <begin position="355"/>
        <end position="372"/>
    </location>
</feature>
<proteinExistence type="predicted"/>
<feature type="signal peptide" evidence="3">
    <location>
        <begin position="1"/>
        <end position="24"/>
    </location>
</feature>
<feature type="compositionally biased region" description="Pro residues" evidence="1">
    <location>
        <begin position="270"/>
        <end position="309"/>
    </location>
</feature>
<feature type="chain" id="PRO_5045926524" evidence="3">
    <location>
        <begin position="25"/>
        <end position="412"/>
    </location>
</feature>
<evidence type="ECO:0000313" key="5">
    <source>
        <dbReference type="Proteomes" id="UP001592531"/>
    </source>
</evidence>
<feature type="transmembrane region" description="Helical" evidence="2">
    <location>
        <begin position="385"/>
        <end position="405"/>
    </location>
</feature>
<evidence type="ECO:0000256" key="1">
    <source>
        <dbReference type="SAM" id="MobiDB-lite"/>
    </source>
</evidence>
<protein>
    <submittedName>
        <fullName evidence="4">Uncharacterized protein</fullName>
    </submittedName>
</protein>
<sequence>MPASLHHRPRAVLLLAAAVTTASAATALTLLTGSSGAAERAASAQSASARLVQLSVSAVAPLGTVAFQGTYGTADSPDIGTDDPGSFDDPDGVLDYVTLTGNKVTRTSNTTAKVYAQAQSSGLTLTLPDATSLVDITPKAGSVSTLDSYAECIPAPVGPYALAYARTAGAQIEVLGRQVPVGTTVLPVTGADLNHPATLGNSTLTVNYVPHQEPPGGAATAGVGTAHAWVEIEVSGVLRDTRGAQVYSGNIVSMRLGDVTATCEQTIHTTPPPTTEPPTTAPPTTMPTTAPPTTGPPTTAPPTTEPPTNGPHTTEPPTTAPPTTAPPTTTPPTAPSTSADTVPPPHPSHSSNSSNGGGNSGGDNGSTSGPGGNLARTGSYDPGPLATVALLLAALGTTLVTVLHLRRRPRRH</sequence>
<keyword evidence="2" id="KW-0812">Transmembrane</keyword>
<keyword evidence="3" id="KW-0732">Signal</keyword>
<keyword evidence="2" id="KW-1133">Transmembrane helix</keyword>
<dbReference type="Proteomes" id="UP001592531">
    <property type="component" value="Unassembled WGS sequence"/>
</dbReference>
<comment type="caution">
    <text evidence="4">The sequence shown here is derived from an EMBL/GenBank/DDBJ whole genome shotgun (WGS) entry which is preliminary data.</text>
</comment>
<evidence type="ECO:0000256" key="2">
    <source>
        <dbReference type="SAM" id="Phobius"/>
    </source>
</evidence>
<accession>A0ABV6VR85</accession>
<name>A0ABV6VR85_9ACTN</name>
<evidence type="ECO:0000313" key="4">
    <source>
        <dbReference type="EMBL" id="MFC1416264.1"/>
    </source>
</evidence>
<feature type="region of interest" description="Disordered" evidence="1">
    <location>
        <begin position="266"/>
        <end position="380"/>
    </location>
</feature>
<feature type="compositionally biased region" description="Pro residues" evidence="1">
    <location>
        <begin position="318"/>
        <end position="334"/>
    </location>
</feature>
<reference evidence="4 5" key="1">
    <citation type="submission" date="2024-09" db="EMBL/GenBank/DDBJ databases">
        <authorList>
            <person name="Lee S.D."/>
        </authorList>
    </citation>
    <scope>NUCLEOTIDE SEQUENCE [LARGE SCALE GENOMIC DNA]</scope>
    <source>
        <strain evidence="4 5">N8-3</strain>
    </source>
</reference>
<dbReference type="EMBL" id="JBHFAB010000004">
    <property type="protein sequence ID" value="MFC1416264.1"/>
    <property type="molecule type" value="Genomic_DNA"/>
</dbReference>
<gene>
    <name evidence="4" type="ORF">ACEZDE_06360</name>
</gene>
<evidence type="ECO:0000256" key="3">
    <source>
        <dbReference type="SAM" id="SignalP"/>
    </source>
</evidence>